<dbReference type="Gene3D" id="3.30.700.10">
    <property type="entry name" value="Glycoprotein, Type 4 Pilin"/>
    <property type="match status" value="1"/>
</dbReference>
<reference evidence="2 3" key="1">
    <citation type="journal article" name="Front. Microbiol.">
        <title>Sugar Metabolism of the First Thermophilic Planctomycete Thermogutta terrifontis: Comparative Genomic and Transcriptomic Approaches.</title>
        <authorList>
            <person name="Elcheninov A.G."/>
            <person name="Menzel P."/>
            <person name="Gudbergsdottir S.R."/>
            <person name="Slesarev A.I."/>
            <person name="Kadnikov V.V."/>
            <person name="Krogh A."/>
            <person name="Bonch-Osmolovskaya E.A."/>
            <person name="Peng X."/>
            <person name="Kublanov I.V."/>
        </authorList>
    </citation>
    <scope>NUCLEOTIDE SEQUENCE [LARGE SCALE GENOMIC DNA]</scope>
    <source>
        <strain evidence="2 3">R1</strain>
    </source>
</reference>
<evidence type="ECO:0000313" key="2">
    <source>
        <dbReference type="EMBL" id="ASV72921.1"/>
    </source>
</evidence>
<accession>A0A286RAE9</accession>
<dbReference type="OrthoDB" id="256794at2"/>
<feature type="transmembrane region" description="Helical" evidence="1">
    <location>
        <begin position="21"/>
        <end position="42"/>
    </location>
</feature>
<dbReference type="Pfam" id="PF07963">
    <property type="entry name" value="N_methyl"/>
    <property type="match status" value="1"/>
</dbReference>
<dbReference type="RefSeq" id="WP_095413701.1">
    <property type="nucleotide sequence ID" value="NZ_CP018477.1"/>
</dbReference>
<name>A0A286RAE9_9BACT</name>
<dbReference type="KEGG" id="ttf:THTE_0319"/>
<evidence type="ECO:0000313" key="3">
    <source>
        <dbReference type="Proteomes" id="UP000215086"/>
    </source>
</evidence>
<evidence type="ECO:0000256" key="1">
    <source>
        <dbReference type="SAM" id="Phobius"/>
    </source>
</evidence>
<keyword evidence="3" id="KW-1185">Reference proteome</keyword>
<dbReference type="SUPFAM" id="SSF54523">
    <property type="entry name" value="Pili subunits"/>
    <property type="match status" value="1"/>
</dbReference>
<dbReference type="Proteomes" id="UP000215086">
    <property type="component" value="Chromosome"/>
</dbReference>
<gene>
    <name evidence="2" type="ORF">THTE_0319</name>
</gene>
<keyword evidence="1" id="KW-0812">Transmembrane</keyword>
<evidence type="ECO:0008006" key="4">
    <source>
        <dbReference type="Google" id="ProtNLM"/>
    </source>
</evidence>
<protein>
    <recommendedName>
        <fullName evidence="4">Prepilin-type N-terminal cleavage/methylation domain-containing protein</fullName>
    </recommendedName>
</protein>
<sequence>MTGWWARVFMHKKPIPDERRGVTLIELLVVITILLILLAVMVPRLRPMMEQRRIREASRTVSAFFYAARNRAMEIGRPVGVSIERLKIQPEAAVTLRMVEEPPAYAGDVIGARAIVRRLGTSPLFQVRLNTAEVASMLTQTLPVAVGDVITFESQGVRYRIVGLDLNGDGNPDADPDNLIGDPNFPVQSTPFAVLLVKLEDVADTPWPVTNNPSAPFPPENPANGIGSRPVTFQIYRRPESTAAAPVRLPTGTVIDLYSSGTDSMALMGNPSGFVPVDHNPSTPEIEDPTPVIVLFAPDGRVQRVFYQNTQSAVTEPIYLLVGRWERMPAMASSPPTQRGPSLAEDGLYNWQDMTNYWLVVNPNTGLAVTAPVSGTTLVNNVKVPNDLYTARNDARQMKGVGGR</sequence>
<dbReference type="InterPro" id="IPR012902">
    <property type="entry name" value="N_methyl_site"/>
</dbReference>
<organism evidence="2 3">
    <name type="scientific">Thermogutta terrifontis</name>
    <dbReference type="NCBI Taxonomy" id="1331910"/>
    <lineage>
        <taxon>Bacteria</taxon>
        <taxon>Pseudomonadati</taxon>
        <taxon>Planctomycetota</taxon>
        <taxon>Planctomycetia</taxon>
        <taxon>Pirellulales</taxon>
        <taxon>Thermoguttaceae</taxon>
        <taxon>Thermogutta</taxon>
    </lineage>
</organism>
<dbReference type="InterPro" id="IPR045584">
    <property type="entry name" value="Pilin-like"/>
</dbReference>
<dbReference type="PROSITE" id="PS00409">
    <property type="entry name" value="PROKAR_NTER_METHYL"/>
    <property type="match status" value="1"/>
</dbReference>
<keyword evidence="1" id="KW-1133">Transmembrane helix</keyword>
<dbReference type="AlphaFoldDB" id="A0A286RAE9"/>
<dbReference type="EMBL" id="CP018477">
    <property type="protein sequence ID" value="ASV72921.1"/>
    <property type="molecule type" value="Genomic_DNA"/>
</dbReference>
<keyword evidence="1" id="KW-0472">Membrane</keyword>
<dbReference type="NCBIfam" id="TIGR02532">
    <property type="entry name" value="IV_pilin_GFxxxE"/>
    <property type="match status" value="1"/>
</dbReference>
<proteinExistence type="predicted"/>